<dbReference type="AlphaFoldDB" id="A0AAW1X8K8"/>
<sequence length="95" mass="10420">MAFDSSSKCSMFSSFFLAADRRCDGRGRAGQTGHHGLGTWQRQGNDGVASWRRGLDRWRSCELLGLLTVRDRLGMAAWVLIPSWACRGRGGDGDG</sequence>
<evidence type="ECO:0000313" key="1">
    <source>
        <dbReference type="EMBL" id="KAK9932459.1"/>
    </source>
</evidence>
<protein>
    <submittedName>
        <fullName evidence="1">Uncharacterized protein</fullName>
    </submittedName>
</protein>
<accession>A0AAW1X8K8</accession>
<organism evidence="1 2">
    <name type="scientific">Rubus argutus</name>
    <name type="common">Southern blackberry</name>
    <dbReference type="NCBI Taxonomy" id="59490"/>
    <lineage>
        <taxon>Eukaryota</taxon>
        <taxon>Viridiplantae</taxon>
        <taxon>Streptophyta</taxon>
        <taxon>Embryophyta</taxon>
        <taxon>Tracheophyta</taxon>
        <taxon>Spermatophyta</taxon>
        <taxon>Magnoliopsida</taxon>
        <taxon>eudicotyledons</taxon>
        <taxon>Gunneridae</taxon>
        <taxon>Pentapetalae</taxon>
        <taxon>rosids</taxon>
        <taxon>fabids</taxon>
        <taxon>Rosales</taxon>
        <taxon>Rosaceae</taxon>
        <taxon>Rosoideae</taxon>
        <taxon>Rosoideae incertae sedis</taxon>
        <taxon>Rubus</taxon>
    </lineage>
</organism>
<dbReference type="Proteomes" id="UP001457282">
    <property type="component" value="Unassembled WGS sequence"/>
</dbReference>
<proteinExistence type="predicted"/>
<gene>
    <name evidence="1" type="ORF">M0R45_019697</name>
</gene>
<dbReference type="EMBL" id="JBEDUW010000004">
    <property type="protein sequence ID" value="KAK9932459.1"/>
    <property type="molecule type" value="Genomic_DNA"/>
</dbReference>
<comment type="caution">
    <text evidence="1">The sequence shown here is derived from an EMBL/GenBank/DDBJ whole genome shotgun (WGS) entry which is preliminary data.</text>
</comment>
<evidence type="ECO:0000313" key="2">
    <source>
        <dbReference type="Proteomes" id="UP001457282"/>
    </source>
</evidence>
<name>A0AAW1X8K8_RUBAR</name>
<reference evidence="1 2" key="1">
    <citation type="journal article" date="2023" name="G3 (Bethesda)">
        <title>A chromosome-length genome assembly and annotation of blackberry (Rubus argutus, cv. 'Hillquist').</title>
        <authorList>
            <person name="Bruna T."/>
            <person name="Aryal R."/>
            <person name="Dudchenko O."/>
            <person name="Sargent D.J."/>
            <person name="Mead D."/>
            <person name="Buti M."/>
            <person name="Cavallini A."/>
            <person name="Hytonen T."/>
            <person name="Andres J."/>
            <person name="Pham M."/>
            <person name="Weisz D."/>
            <person name="Mascagni F."/>
            <person name="Usai G."/>
            <person name="Natali L."/>
            <person name="Bassil N."/>
            <person name="Fernandez G.E."/>
            <person name="Lomsadze A."/>
            <person name="Armour M."/>
            <person name="Olukolu B."/>
            <person name="Poorten T."/>
            <person name="Britton C."/>
            <person name="Davik J."/>
            <person name="Ashrafi H."/>
            <person name="Aiden E.L."/>
            <person name="Borodovsky M."/>
            <person name="Worthington M."/>
        </authorList>
    </citation>
    <scope>NUCLEOTIDE SEQUENCE [LARGE SCALE GENOMIC DNA]</scope>
    <source>
        <strain evidence="1">PI 553951</strain>
    </source>
</reference>
<keyword evidence="2" id="KW-1185">Reference proteome</keyword>